<name>A0A6C0K1N9_9ZZZZ</name>
<organism evidence="2">
    <name type="scientific">viral metagenome</name>
    <dbReference type="NCBI Taxonomy" id="1070528"/>
    <lineage>
        <taxon>unclassified sequences</taxon>
        <taxon>metagenomes</taxon>
        <taxon>organismal metagenomes</taxon>
    </lineage>
</organism>
<keyword evidence="1" id="KW-0812">Transmembrane</keyword>
<dbReference type="EMBL" id="MN740778">
    <property type="protein sequence ID" value="QHU11041.1"/>
    <property type="molecule type" value="Genomic_DNA"/>
</dbReference>
<evidence type="ECO:0000313" key="2">
    <source>
        <dbReference type="EMBL" id="QHU11041.1"/>
    </source>
</evidence>
<feature type="transmembrane region" description="Helical" evidence="1">
    <location>
        <begin position="65"/>
        <end position="88"/>
    </location>
</feature>
<sequence>MVFFEGHKHKQMSDPPYTPAFVAVKFLDIGLTTTYFFVAGLLAARAYDSVYALFQSKTPTKWEEYPIGLFTLDILANFFFIAIVAYVLRNLVSAIPYPLDGVAGFQHRRLKELGGGAVLLFIIFIFQADLVKKIHIYADRVLGITSTAPEAEVDIELTEVAD</sequence>
<evidence type="ECO:0000256" key="1">
    <source>
        <dbReference type="SAM" id="Phobius"/>
    </source>
</evidence>
<feature type="transmembrane region" description="Helical" evidence="1">
    <location>
        <begin position="113"/>
        <end position="131"/>
    </location>
</feature>
<proteinExistence type="predicted"/>
<reference evidence="2" key="1">
    <citation type="journal article" date="2020" name="Nature">
        <title>Giant virus diversity and host interactions through global metagenomics.</title>
        <authorList>
            <person name="Schulz F."/>
            <person name="Roux S."/>
            <person name="Paez-Espino D."/>
            <person name="Jungbluth S."/>
            <person name="Walsh D.A."/>
            <person name="Denef V.J."/>
            <person name="McMahon K.D."/>
            <person name="Konstantinidis K.T."/>
            <person name="Eloe-Fadrosh E.A."/>
            <person name="Kyrpides N.C."/>
            <person name="Woyke T."/>
        </authorList>
    </citation>
    <scope>NUCLEOTIDE SEQUENCE</scope>
    <source>
        <strain evidence="2">GVMAG-S-1101165-84</strain>
    </source>
</reference>
<feature type="transmembrane region" description="Helical" evidence="1">
    <location>
        <begin position="20"/>
        <end position="44"/>
    </location>
</feature>
<dbReference type="AlphaFoldDB" id="A0A6C0K1N9"/>
<keyword evidence="1" id="KW-0472">Membrane</keyword>
<keyword evidence="1" id="KW-1133">Transmembrane helix</keyword>
<accession>A0A6C0K1N9</accession>
<protein>
    <submittedName>
        <fullName evidence="2">Uncharacterized protein</fullName>
    </submittedName>
</protein>